<evidence type="ECO:0000256" key="1">
    <source>
        <dbReference type="ARBA" id="ARBA00022786"/>
    </source>
</evidence>
<evidence type="ECO:0000259" key="4">
    <source>
        <dbReference type="PROSITE" id="PS51649"/>
    </source>
</evidence>
<feature type="region of interest" description="Disordered" evidence="3">
    <location>
        <begin position="136"/>
        <end position="183"/>
    </location>
</feature>
<feature type="compositionally biased region" description="Acidic residues" evidence="3">
    <location>
        <begin position="136"/>
        <end position="147"/>
    </location>
</feature>
<gene>
    <name evidence="5" type="ORF">Fmac_020006</name>
</gene>
<dbReference type="Proteomes" id="UP001603857">
    <property type="component" value="Unassembled WGS sequence"/>
</dbReference>
<name>A0ABD1M9H7_9FABA</name>
<proteinExistence type="inferred from homology"/>
<evidence type="ECO:0000313" key="6">
    <source>
        <dbReference type="Proteomes" id="UP001603857"/>
    </source>
</evidence>
<organism evidence="5 6">
    <name type="scientific">Flemingia macrophylla</name>
    <dbReference type="NCBI Taxonomy" id="520843"/>
    <lineage>
        <taxon>Eukaryota</taxon>
        <taxon>Viridiplantae</taxon>
        <taxon>Streptophyta</taxon>
        <taxon>Embryophyta</taxon>
        <taxon>Tracheophyta</taxon>
        <taxon>Spermatophyta</taxon>
        <taxon>Magnoliopsida</taxon>
        <taxon>eudicotyledons</taxon>
        <taxon>Gunneridae</taxon>
        <taxon>Pentapetalae</taxon>
        <taxon>rosids</taxon>
        <taxon>fabids</taxon>
        <taxon>Fabales</taxon>
        <taxon>Fabaceae</taxon>
        <taxon>Papilionoideae</taxon>
        <taxon>50 kb inversion clade</taxon>
        <taxon>NPAAA clade</taxon>
        <taxon>indigoferoid/millettioid clade</taxon>
        <taxon>Phaseoleae</taxon>
        <taxon>Flemingia</taxon>
    </lineage>
</organism>
<keyword evidence="1" id="KW-0833">Ubl conjugation pathway</keyword>
<feature type="compositionally biased region" description="Basic and acidic residues" evidence="3">
    <location>
        <begin position="1"/>
        <end position="18"/>
    </location>
</feature>
<feature type="domain" description="NPH3" evidence="4">
    <location>
        <begin position="1"/>
        <end position="109"/>
    </location>
</feature>
<comment type="caution">
    <text evidence="5">The sequence shown here is derived from an EMBL/GenBank/DDBJ whole genome shotgun (WGS) entry which is preliminary data.</text>
</comment>
<dbReference type="PANTHER" id="PTHR32370">
    <property type="entry name" value="OS12G0117600 PROTEIN"/>
    <property type="match status" value="1"/>
</dbReference>
<dbReference type="EMBL" id="JBGMDY010000006">
    <property type="protein sequence ID" value="KAL2332425.1"/>
    <property type="molecule type" value="Genomic_DNA"/>
</dbReference>
<feature type="region of interest" description="Disordered" evidence="3">
    <location>
        <begin position="1"/>
        <end position="22"/>
    </location>
</feature>
<evidence type="ECO:0000256" key="2">
    <source>
        <dbReference type="PROSITE-ProRule" id="PRU00982"/>
    </source>
</evidence>
<evidence type="ECO:0000256" key="3">
    <source>
        <dbReference type="SAM" id="MobiDB-lite"/>
    </source>
</evidence>
<dbReference type="AlphaFoldDB" id="A0ABD1M9H7"/>
<dbReference type="InterPro" id="IPR043454">
    <property type="entry name" value="NPH3/RPT2-like"/>
</dbReference>
<dbReference type="InterPro" id="IPR027356">
    <property type="entry name" value="NPH3_dom"/>
</dbReference>
<accession>A0ABD1M9H7</accession>
<protein>
    <recommendedName>
        <fullName evidence="4">NPH3 domain-containing protein</fullName>
    </recommendedName>
</protein>
<comment type="similarity">
    <text evidence="2">Belongs to the NPH3 family.</text>
</comment>
<keyword evidence="6" id="KW-1185">Reference proteome</keyword>
<reference evidence="5 6" key="1">
    <citation type="submission" date="2024-08" db="EMBL/GenBank/DDBJ databases">
        <title>Insights into the chromosomal genome structure of Flemingia macrophylla.</title>
        <authorList>
            <person name="Ding Y."/>
            <person name="Zhao Y."/>
            <person name="Bi W."/>
            <person name="Wu M."/>
            <person name="Zhao G."/>
            <person name="Gong Y."/>
            <person name="Li W."/>
            <person name="Zhang P."/>
        </authorList>
    </citation>
    <scope>NUCLEOTIDE SEQUENCE [LARGE SCALE GENOMIC DNA]</scope>
    <source>
        <strain evidence="5">DYQJB</strain>
        <tissue evidence="5">Leaf</tissue>
    </source>
</reference>
<dbReference type="PROSITE" id="PS51649">
    <property type="entry name" value="NPH3"/>
    <property type="match status" value="1"/>
</dbReference>
<evidence type="ECO:0000313" key="5">
    <source>
        <dbReference type="EMBL" id="KAL2332425.1"/>
    </source>
</evidence>
<sequence>MSAKDSKAHARSTDQIEHHHVRRQAFSPKHIIACLFAIADHTVTLSTSDKARFETLVRAHPGVSKQERKGLCRLLDSRKLTAEASLHAAQNERLPVRAVIQVNAMQVQMERLAAKKGLFKWKKFRMPMFSRSVEKIDEDEEDHDEEETERKVRFGRQKSPMGLRASLVKSRTPHKWRNLCPET</sequence>
<dbReference type="Pfam" id="PF03000">
    <property type="entry name" value="NPH3"/>
    <property type="match status" value="1"/>
</dbReference>